<dbReference type="SUPFAM" id="SSF50978">
    <property type="entry name" value="WD40 repeat-like"/>
    <property type="match status" value="1"/>
</dbReference>
<dbReference type="eggNOG" id="KOG0266">
    <property type="taxonomic scope" value="Eukaryota"/>
</dbReference>
<name>A0A1I7VIN3_LOALO</name>
<proteinExistence type="predicted"/>
<dbReference type="PANTHER" id="PTHR19847:SF7">
    <property type="entry name" value="DDB1- AND CUL4-ASSOCIATED FACTOR 11"/>
    <property type="match status" value="1"/>
</dbReference>
<keyword evidence="1" id="KW-1185">Reference proteome</keyword>
<dbReference type="Proteomes" id="UP000095285">
    <property type="component" value="Unassembled WGS sequence"/>
</dbReference>
<dbReference type="InterPro" id="IPR015943">
    <property type="entry name" value="WD40/YVTN_repeat-like_dom_sf"/>
</dbReference>
<dbReference type="Pfam" id="PF00400">
    <property type="entry name" value="WD40"/>
    <property type="match status" value="1"/>
</dbReference>
<dbReference type="AlphaFoldDB" id="A0A1I7VIN3"/>
<dbReference type="STRING" id="7209.A0A1I7VIN3"/>
<dbReference type="Gene3D" id="2.130.10.10">
    <property type="entry name" value="YVTN repeat-like/Quinoprotein amine dehydrogenase"/>
    <property type="match status" value="1"/>
</dbReference>
<dbReference type="PANTHER" id="PTHR19847">
    <property type="entry name" value="DDB1- AND CUL4-ASSOCIATED FACTOR 11"/>
    <property type="match status" value="1"/>
</dbReference>
<evidence type="ECO:0000313" key="1">
    <source>
        <dbReference type="Proteomes" id="UP000095285"/>
    </source>
</evidence>
<sequence length="326" mass="37073">MSTDDSNEDFSTTDKTLDLRQWINVLSGASLPKMSMRTMVKCREMGKRKRPVSHHISGAFTLSEKSNLINRFLPNEWTVIIATDSQLLRCLYLPDEAFVTLGHDNWLYFFAREQSDYELMNCICLPDIEGVVTDLTRNTKGDQLAFTTSKAYLYHSYIDQIDDNSNWQIFHTRPLPPIEGWEAYFSIRYTLDDEHMIVGGAGGYVTIIDIEQSSHDSFCAHQSDIKAIYCSKANPHLFCSGGIDGCCKLWDDRALNDNIPIAISAGNEYSISYIDGDSYDKYIVTTSIGGTIAIWDLRRFSENLPFNIQQVEMDKSGIIERFDTGH</sequence>
<dbReference type="InterPro" id="IPR036322">
    <property type="entry name" value="WD40_repeat_dom_sf"/>
</dbReference>
<dbReference type="GO" id="GO:0080008">
    <property type="term" value="C:Cul4-RING E3 ubiquitin ligase complex"/>
    <property type="evidence" value="ECO:0007669"/>
    <property type="project" value="TreeGrafter"/>
</dbReference>
<reference evidence="1" key="1">
    <citation type="submission" date="2012-04" db="EMBL/GenBank/DDBJ databases">
        <title>The Genome Sequence of Loa loa.</title>
        <authorList>
            <consortium name="The Broad Institute Genome Sequencing Platform"/>
            <consortium name="Broad Institute Genome Sequencing Center for Infectious Disease"/>
            <person name="Nutman T.B."/>
            <person name="Fink D.L."/>
            <person name="Russ C."/>
            <person name="Young S."/>
            <person name="Zeng Q."/>
            <person name="Gargeya S."/>
            <person name="Alvarado L."/>
            <person name="Berlin A."/>
            <person name="Chapman S.B."/>
            <person name="Chen Z."/>
            <person name="Freedman E."/>
            <person name="Gellesch M."/>
            <person name="Goldberg J."/>
            <person name="Griggs A."/>
            <person name="Gujja S."/>
            <person name="Heilman E.R."/>
            <person name="Heiman D."/>
            <person name="Howarth C."/>
            <person name="Mehta T."/>
            <person name="Neiman D."/>
            <person name="Pearson M."/>
            <person name="Roberts A."/>
            <person name="Saif S."/>
            <person name="Shea T."/>
            <person name="Shenoy N."/>
            <person name="Sisk P."/>
            <person name="Stolte C."/>
            <person name="Sykes S."/>
            <person name="White J."/>
            <person name="Yandava C."/>
            <person name="Haas B."/>
            <person name="Henn M.R."/>
            <person name="Nusbaum C."/>
            <person name="Birren B."/>
        </authorList>
    </citation>
    <scope>NUCLEOTIDE SEQUENCE [LARGE SCALE GENOMIC DNA]</scope>
</reference>
<protein>
    <submittedName>
        <fullName evidence="2">WD_REPEATS_REGION domain-containing protein</fullName>
    </submittedName>
</protein>
<evidence type="ECO:0000313" key="2">
    <source>
        <dbReference type="WBParaSite" id="EN70_2947"/>
    </source>
</evidence>
<reference evidence="2" key="2">
    <citation type="submission" date="2016-11" db="UniProtKB">
        <authorList>
            <consortium name="WormBaseParasite"/>
        </authorList>
    </citation>
    <scope>IDENTIFICATION</scope>
</reference>
<dbReference type="InterPro" id="IPR051859">
    <property type="entry name" value="DCAF"/>
</dbReference>
<dbReference type="WBParaSite" id="EN70_2947">
    <property type="protein sequence ID" value="EN70_2947"/>
    <property type="gene ID" value="EN70_2947"/>
</dbReference>
<organism evidence="1 2">
    <name type="scientific">Loa loa</name>
    <name type="common">Eye worm</name>
    <name type="synonym">Filaria loa</name>
    <dbReference type="NCBI Taxonomy" id="7209"/>
    <lineage>
        <taxon>Eukaryota</taxon>
        <taxon>Metazoa</taxon>
        <taxon>Ecdysozoa</taxon>
        <taxon>Nematoda</taxon>
        <taxon>Chromadorea</taxon>
        <taxon>Rhabditida</taxon>
        <taxon>Spirurina</taxon>
        <taxon>Spiruromorpha</taxon>
        <taxon>Filarioidea</taxon>
        <taxon>Onchocercidae</taxon>
        <taxon>Loa</taxon>
    </lineage>
</organism>
<dbReference type="GO" id="GO:0043161">
    <property type="term" value="P:proteasome-mediated ubiquitin-dependent protein catabolic process"/>
    <property type="evidence" value="ECO:0007669"/>
    <property type="project" value="TreeGrafter"/>
</dbReference>
<dbReference type="InterPro" id="IPR001680">
    <property type="entry name" value="WD40_rpt"/>
</dbReference>
<accession>A0A1I7VIN3</accession>
<dbReference type="SMART" id="SM00320">
    <property type="entry name" value="WD40"/>
    <property type="match status" value="2"/>
</dbReference>